<dbReference type="Gene3D" id="2.170.150.40">
    <property type="entry name" value="Domain of unknown function (DUF427)"/>
    <property type="match status" value="1"/>
</dbReference>
<reference evidence="2 3" key="1">
    <citation type="submission" date="2019-02" db="EMBL/GenBank/DDBJ databases">
        <title>Aquabacterium sp. strain KMB7.</title>
        <authorList>
            <person name="Chen W.-M."/>
        </authorList>
    </citation>
    <scope>NUCLEOTIDE SEQUENCE [LARGE SCALE GENOMIC DNA]</scope>
    <source>
        <strain evidence="2 3">KMB7</strain>
    </source>
</reference>
<keyword evidence="3" id="KW-1185">Reference proteome</keyword>
<dbReference type="AlphaFoldDB" id="A0A4Q9H345"/>
<dbReference type="Proteomes" id="UP000292120">
    <property type="component" value="Unassembled WGS sequence"/>
</dbReference>
<evidence type="ECO:0000313" key="2">
    <source>
        <dbReference type="EMBL" id="TBO30094.1"/>
    </source>
</evidence>
<gene>
    <name evidence="2" type="ORF">EYS42_10315</name>
</gene>
<comment type="caution">
    <text evidence="2">The sequence shown here is derived from an EMBL/GenBank/DDBJ whole genome shotgun (WGS) entry which is preliminary data.</text>
</comment>
<evidence type="ECO:0000259" key="1">
    <source>
        <dbReference type="Pfam" id="PF04248"/>
    </source>
</evidence>
<dbReference type="PANTHER" id="PTHR34310">
    <property type="entry name" value="DUF427 DOMAIN PROTEIN (AFU_ORTHOLOGUE AFUA_3G02220)"/>
    <property type="match status" value="1"/>
</dbReference>
<feature type="domain" description="DUF427" evidence="1">
    <location>
        <begin position="1"/>
        <end position="87"/>
    </location>
</feature>
<accession>A0A4Q9H345</accession>
<dbReference type="PANTHER" id="PTHR34310:SF5">
    <property type="entry name" value="DUF427 DOMAIN PROTEIN (AFU_ORTHOLOGUE AFUA_3G02220)"/>
    <property type="match status" value="1"/>
</dbReference>
<sequence length="93" mass="10452">MKAIWNGVTIAQSDATIVLEGNHYFPPESVDRNCLLSSNHRTMCSLKGQASYHDLFVDGNVNPNAAWFYPEPRDGYEHIKGHIAFFKGVQVVE</sequence>
<dbReference type="InterPro" id="IPR007361">
    <property type="entry name" value="DUF427"/>
</dbReference>
<dbReference type="Pfam" id="PF04248">
    <property type="entry name" value="NTP_transf_9"/>
    <property type="match status" value="1"/>
</dbReference>
<dbReference type="RefSeq" id="WP_130968088.1">
    <property type="nucleotide sequence ID" value="NZ_SIXI01000004.1"/>
</dbReference>
<protein>
    <submittedName>
        <fullName evidence="2">DUF427 domain-containing protein</fullName>
    </submittedName>
</protein>
<organism evidence="2 3">
    <name type="scientific">Aquabacterium lacunae</name>
    <dbReference type="NCBI Taxonomy" id="2528630"/>
    <lineage>
        <taxon>Bacteria</taxon>
        <taxon>Pseudomonadati</taxon>
        <taxon>Pseudomonadota</taxon>
        <taxon>Betaproteobacteria</taxon>
        <taxon>Burkholderiales</taxon>
        <taxon>Aquabacterium</taxon>
    </lineage>
</organism>
<dbReference type="InterPro" id="IPR038694">
    <property type="entry name" value="DUF427_sf"/>
</dbReference>
<evidence type="ECO:0000313" key="3">
    <source>
        <dbReference type="Proteomes" id="UP000292120"/>
    </source>
</evidence>
<dbReference type="OrthoDB" id="4565346at2"/>
<dbReference type="EMBL" id="SIXI01000004">
    <property type="protein sequence ID" value="TBO30094.1"/>
    <property type="molecule type" value="Genomic_DNA"/>
</dbReference>
<proteinExistence type="predicted"/>
<name>A0A4Q9H345_9BURK</name>